<dbReference type="KEGG" id="anf:AQPE_1406"/>
<dbReference type="Proteomes" id="UP001193389">
    <property type="component" value="Chromosome"/>
</dbReference>
<gene>
    <name evidence="1" type="ORF">AQPE_1406</name>
</gene>
<reference evidence="1" key="1">
    <citation type="journal article" date="2020" name="Int. J. Syst. Evol. Microbiol.">
        <title>Aquipluma nitroreducens gen. nov. sp. nov., a novel facultatively anaerobic bacterium isolated from a freshwater lake.</title>
        <authorList>
            <person name="Watanabe M."/>
            <person name="Kojima H."/>
            <person name="Fukui M."/>
        </authorList>
    </citation>
    <scope>NUCLEOTIDE SEQUENCE</scope>
    <source>
        <strain evidence="1">MeG22</strain>
    </source>
</reference>
<evidence type="ECO:0000313" key="2">
    <source>
        <dbReference type="Proteomes" id="UP001193389"/>
    </source>
</evidence>
<sequence>MNTIFVKNYRSYQLRNVSIQQINILTILLLQKVYKNIN</sequence>
<accession>A0A5K7S6Y3</accession>
<dbReference type="AlphaFoldDB" id="A0A5K7S6Y3"/>
<organism evidence="1 2">
    <name type="scientific">Aquipluma nitroreducens</name>
    <dbReference type="NCBI Taxonomy" id="2010828"/>
    <lineage>
        <taxon>Bacteria</taxon>
        <taxon>Pseudomonadati</taxon>
        <taxon>Bacteroidota</taxon>
        <taxon>Bacteroidia</taxon>
        <taxon>Marinilabiliales</taxon>
        <taxon>Prolixibacteraceae</taxon>
        <taxon>Aquipluma</taxon>
    </lineage>
</organism>
<protein>
    <submittedName>
        <fullName evidence="1">Uncharacterized protein</fullName>
    </submittedName>
</protein>
<name>A0A5K7S6Y3_9BACT</name>
<dbReference type="EMBL" id="AP018694">
    <property type="protein sequence ID" value="BBE17257.1"/>
    <property type="molecule type" value="Genomic_DNA"/>
</dbReference>
<keyword evidence="2" id="KW-1185">Reference proteome</keyword>
<proteinExistence type="predicted"/>
<evidence type="ECO:0000313" key="1">
    <source>
        <dbReference type="EMBL" id="BBE17257.1"/>
    </source>
</evidence>